<comment type="caution">
    <text evidence="3">The sequence shown here is derived from an EMBL/GenBank/DDBJ whole genome shotgun (WGS) entry which is preliminary data.</text>
</comment>
<dbReference type="InterPro" id="IPR014345">
    <property type="entry name" value="XrtA_polysacc_chain"/>
</dbReference>
<feature type="transmembrane region" description="Helical" evidence="2">
    <location>
        <begin position="479"/>
        <end position="500"/>
    </location>
</feature>
<evidence type="ECO:0000256" key="1">
    <source>
        <dbReference type="SAM" id="Coils"/>
    </source>
</evidence>
<organism evidence="3 4">
    <name type="scientific">Altericroceibacterium indicum</name>
    <dbReference type="NCBI Taxonomy" id="374177"/>
    <lineage>
        <taxon>Bacteria</taxon>
        <taxon>Pseudomonadati</taxon>
        <taxon>Pseudomonadota</taxon>
        <taxon>Alphaproteobacteria</taxon>
        <taxon>Sphingomonadales</taxon>
        <taxon>Erythrobacteraceae</taxon>
        <taxon>Altericroceibacterium</taxon>
    </lineage>
</organism>
<keyword evidence="2" id="KW-0472">Membrane</keyword>
<protein>
    <submittedName>
        <fullName evidence="3">Chain-length determining protein</fullName>
    </submittedName>
</protein>
<feature type="transmembrane region" description="Helical" evidence="2">
    <location>
        <begin position="20"/>
        <end position="40"/>
    </location>
</feature>
<dbReference type="RefSeq" id="WP_160738636.1">
    <property type="nucleotide sequence ID" value="NZ_WTYQ01000001.1"/>
</dbReference>
<gene>
    <name evidence="3" type="ORF">GRI39_04670</name>
</gene>
<dbReference type="OrthoDB" id="9795292at2"/>
<reference evidence="3 4" key="1">
    <citation type="submission" date="2019-12" db="EMBL/GenBank/DDBJ databases">
        <title>Genomic-based taxomic classification of the family Erythrobacteraceae.</title>
        <authorList>
            <person name="Xu L."/>
        </authorList>
    </citation>
    <scope>NUCLEOTIDE SEQUENCE [LARGE SCALE GENOMIC DNA]</scope>
    <source>
        <strain evidence="3 4">DSM 18604</strain>
    </source>
</reference>
<dbReference type="Proteomes" id="UP000460561">
    <property type="component" value="Unassembled WGS sequence"/>
</dbReference>
<proteinExistence type="predicted"/>
<keyword evidence="2" id="KW-1133">Transmembrane helix</keyword>
<feature type="coiled-coil region" evidence="1">
    <location>
        <begin position="327"/>
        <end position="385"/>
    </location>
</feature>
<dbReference type="PANTHER" id="PTHR32309">
    <property type="entry name" value="TYROSINE-PROTEIN KINASE"/>
    <property type="match status" value="1"/>
</dbReference>
<keyword evidence="4" id="KW-1185">Reference proteome</keyword>
<name>A0A845A7M7_9SPHN</name>
<evidence type="ECO:0000313" key="3">
    <source>
        <dbReference type="EMBL" id="MXP25339.1"/>
    </source>
</evidence>
<sequence length="506" mass="54331">MNSLMEEVRAALWTVWNRRWIALAVAWGICLLGWLAVALVPNSYESNARIFIQFDDVLAQQIGIGTGSRQKDIQRIRQTLTSAVNLEKVVRSTRIGDTVTSPSQMEVAVNKLATEIKISSQGDNLFEITATSGRGSLSDNENAQLAQEIVQRMIDIFREENLGGSRGQMRQTLAFLDQQLADREKQLSDAEQRRLQFEAANPELIGGAEGIASRLNATQSELRSVQADLAAAQSSIAAIDGQIASTPKFITGQGGTGPAAALAQAQASLAAMQSRGLTDEHPDVIATKRQIAALQKQVGNGDNTNSGTPNPAYSSLQAIRGERIANAQALQSRAAALRSELAAITSDQSKEPGAAAEAQRISRDYDVLRSQYDKLLQDREQLKLRGQVENEHNAIKFDVIDPPSSPLTPAAPHRPLLLIGVLIIGIAGGVAVAFGLGQINGSFATAAKLERNIGLQVIGTISNVLTNEAKERQAKRLKLFIGASAALCGLLVILLAVEFFQRGMVS</sequence>
<keyword evidence="1" id="KW-0175">Coiled coil</keyword>
<feature type="transmembrane region" description="Helical" evidence="2">
    <location>
        <begin position="416"/>
        <end position="436"/>
    </location>
</feature>
<dbReference type="PANTHER" id="PTHR32309:SF31">
    <property type="entry name" value="CAPSULAR EXOPOLYSACCHARIDE FAMILY"/>
    <property type="match status" value="1"/>
</dbReference>
<dbReference type="InterPro" id="IPR050445">
    <property type="entry name" value="Bact_polysacc_biosynth/exp"/>
</dbReference>
<dbReference type="EMBL" id="WTYQ01000001">
    <property type="protein sequence ID" value="MXP25339.1"/>
    <property type="molecule type" value="Genomic_DNA"/>
</dbReference>
<evidence type="ECO:0000313" key="4">
    <source>
        <dbReference type="Proteomes" id="UP000460561"/>
    </source>
</evidence>
<accession>A0A845A7M7</accession>
<feature type="coiled-coil region" evidence="1">
    <location>
        <begin position="173"/>
        <end position="235"/>
    </location>
</feature>
<dbReference type="AlphaFoldDB" id="A0A845A7M7"/>
<dbReference type="NCBIfam" id="TIGR03007">
    <property type="entry name" value="pepcterm_ChnLen"/>
    <property type="match status" value="1"/>
</dbReference>
<keyword evidence="2" id="KW-0812">Transmembrane</keyword>
<evidence type="ECO:0000256" key="2">
    <source>
        <dbReference type="SAM" id="Phobius"/>
    </source>
</evidence>